<evidence type="ECO:0000313" key="1">
    <source>
        <dbReference type="EMBL" id="CAG8466471.1"/>
    </source>
</evidence>
<accession>A0ACA9KE16</accession>
<name>A0ACA9KE16_9GLOM</name>
<protein>
    <submittedName>
        <fullName evidence="1">3479_t:CDS:1</fullName>
    </submittedName>
</protein>
<proteinExistence type="predicted"/>
<dbReference type="EMBL" id="CAJVPM010001406">
    <property type="protein sequence ID" value="CAG8466471.1"/>
    <property type="molecule type" value="Genomic_DNA"/>
</dbReference>
<reference evidence="1" key="1">
    <citation type="submission" date="2021-06" db="EMBL/GenBank/DDBJ databases">
        <authorList>
            <person name="Kallberg Y."/>
            <person name="Tangrot J."/>
            <person name="Rosling A."/>
        </authorList>
    </citation>
    <scope>NUCLEOTIDE SEQUENCE</scope>
    <source>
        <strain evidence="1">AU212A</strain>
    </source>
</reference>
<keyword evidence="2" id="KW-1185">Reference proteome</keyword>
<evidence type="ECO:0000313" key="2">
    <source>
        <dbReference type="Proteomes" id="UP000789860"/>
    </source>
</evidence>
<organism evidence="1 2">
    <name type="scientific">Scutellospora calospora</name>
    <dbReference type="NCBI Taxonomy" id="85575"/>
    <lineage>
        <taxon>Eukaryota</taxon>
        <taxon>Fungi</taxon>
        <taxon>Fungi incertae sedis</taxon>
        <taxon>Mucoromycota</taxon>
        <taxon>Glomeromycotina</taxon>
        <taxon>Glomeromycetes</taxon>
        <taxon>Diversisporales</taxon>
        <taxon>Gigasporaceae</taxon>
        <taxon>Scutellospora</taxon>
    </lineage>
</organism>
<gene>
    <name evidence="1" type="ORF">SCALOS_LOCUS1843</name>
</gene>
<sequence length="1139" mass="131148">MENDITITPVSNQNGIEIPGTPGEQVKLSKKTLALLEEDKAQGDSQSEHEPADIPIWQKTMMNSFYKVLGEDPPPTPITRSRSRRDKEPVRPSETQLAAPYIEEQRPERPDFIKRVPISETDDSLSPPEINEIGESSKRKKHLKARFQNAVQLAALNSRFAKSDDRQLKEIGGGVQNTSLIAAPFLWFKRDHKGRKALAITDSHKDPLSYNWQSVFRIELSYGDVKWVVNRTGFDFITLHVNLSRRAELSRLIPNFPSGISHWFKTKFLQSYQDRHHVAALGRRKELEDYLISLLEKTSLHVSYDLYEFLELSAISISRDMGWKGKEGYMENKVERFKHPICTFNFANETWERRWIIVRDSSTTPSDVFLIDKHFSCEKLSSQGISQVLQFHDRIEIKNSSRRIEIKADSHKLADFMSSIETIQKASPWVQQHQHNSFAPIRENARVKWYVDGKDYFFAVSQALLAARSEIYIEDWWLSPELYLRRPPSENEDFRLDKLLQKKAEEGVMIYIIVYKEVRLALPLDSHHTKFYLQGLHKNIKVQRHPDHGIEGVIFWAHHEKMVVVDSRIAFIGGLDLCFGRYDTHSHDLSDWPSNSKSPSIWPGQDYSNPRIKDFQNVVEHQTELVDKSRYPRMPWHDVGPPARDVARHFVQRWNFIKEEKSFERETLPFLLPKGEYVSTRDESRFRGTCEVQLLRSSTVWSSGIKLECSIYNAYQHLIRNSKHFIYIENQFFVTSTEDDPNYAVKNRIGMSIVERIIKAHENGEKFRIIVIMPLLPGFEADLNSSDAGTIRMVMHWQYVSICRGGKSVLEKIKQAGIDPENYISFFALRGYDKIKNKELDHLTPDDSIKDNQSEISEQSHQNDISTDSYSDEQTKSTLRGIGGEPGMPAGMMHSDSKHVYVTEEVYVHSKLMIVDDKYVIIGSANLNDRSQLGSRDSEIAIVVEDKQTIKSRMNGHEYEASKFAYTLRSNLFKEFLGLLKPQDHVTITKSSLAPIQPDILKEILHDRDASSTTVLDEVLIGSGSKHPTKEDLVVMDPLSDDFYNYWKRIAQNNTDIYRAVFKCVPDDNVVNWRQYEDFVPNPTVVDKGHAAISNTSDIKAKLDKIRGHLVTFPIHFLESENLMGSVISNAVTPTEIFT</sequence>
<dbReference type="Proteomes" id="UP000789860">
    <property type="component" value="Unassembled WGS sequence"/>
</dbReference>
<comment type="caution">
    <text evidence="1">The sequence shown here is derived from an EMBL/GenBank/DDBJ whole genome shotgun (WGS) entry which is preliminary data.</text>
</comment>